<evidence type="ECO:0000313" key="3">
    <source>
        <dbReference type="Proteomes" id="UP000198704"/>
    </source>
</evidence>
<dbReference type="Proteomes" id="UP000198704">
    <property type="component" value="Unassembled WGS sequence"/>
</dbReference>
<sequence length="78" mass="8759">MPSFEDTIIAVVGGAARGLVQAVAGKTLDWLRERRAGRKPNLLPPPQRNAPRVRRTRARPQVRSALILRSRDRTPPRN</sequence>
<accession>A0A1H0K9N4</accession>
<dbReference type="EMBL" id="FNHS01000025">
    <property type="protein sequence ID" value="SDO52599.1"/>
    <property type="molecule type" value="Genomic_DNA"/>
</dbReference>
<dbReference type="STRING" id="582672.SAMN05216360_12555"/>
<dbReference type="AlphaFoldDB" id="A0A1H0K9N4"/>
<reference evidence="3" key="1">
    <citation type="submission" date="2016-10" db="EMBL/GenBank/DDBJ databases">
        <authorList>
            <person name="Varghese N."/>
            <person name="Submissions S."/>
        </authorList>
    </citation>
    <scope>NUCLEOTIDE SEQUENCE [LARGE SCALE GENOMIC DNA]</scope>
    <source>
        <strain evidence="3">BL47</strain>
    </source>
</reference>
<protein>
    <submittedName>
        <fullName evidence="2">Uncharacterized protein</fullName>
    </submittedName>
</protein>
<feature type="region of interest" description="Disordered" evidence="1">
    <location>
        <begin position="35"/>
        <end position="59"/>
    </location>
</feature>
<proteinExistence type="predicted"/>
<evidence type="ECO:0000256" key="1">
    <source>
        <dbReference type="SAM" id="MobiDB-lite"/>
    </source>
</evidence>
<name>A0A1H0K9N4_9HYPH</name>
<keyword evidence="3" id="KW-1185">Reference proteome</keyword>
<dbReference type="RefSeq" id="WP_091722280.1">
    <property type="nucleotide sequence ID" value="NZ_FNHS01000025.1"/>
</dbReference>
<organism evidence="2 3">
    <name type="scientific">Methylobacterium phyllostachyos</name>
    <dbReference type="NCBI Taxonomy" id="582672"/>
    <lineage>
        <taxon>Bacteria</taxon>
        <taxon>Pseudomonadati</taxon>
        <taxon>Pseudomonadota</taxon>
        <taxon>Alphaproteobacteria</taxon>
        <taxon>Hyphomicrobiales</taxon>
        <taxon>Methylobacteriaceae</taxon>
        <taxon>Methylobacterium</taxon>
    </lineage>
</organism>
<evidence type="ECO:0000313" key="2">
    <source>
        <dbReference type="EMBL" id="SDO52599.1"/>
    </source>
</evidence>
<gene>
    <name evidence="2" type="ORF">SAMN05216360_12555</name>
</gene>